<dbReference type="InterPro" id="IPR000683">
    <property type="entry name" value="Gfo/Idh/MocA-like_OxRdtase_N"/>
</dbReference>
<dbReference type="InterPro" id="IPR036291">
    <property type="entry name" value="NAD(P)-bd_dom_sf"/>
</dbReference>
<dbReference type="Gene3D" id="3.40.50.720">
    <property type="entry name" value="NAD(P)-binding Rossmann-like Domain"/>
    <property type="match status" value="1"/>
</dbReference>
<dbReference type="GO" id="GO:0000166">
    <property type="term" value="F:nucleotide binding"/>
    <property type="evidence" value="ECO:0007669"/>
    <property type="project" value="InterPro"/>
</dbReference>
<dbReference type="Proteomes" id="UP000520814">
    <property type="component" value="Unassembled WGS sequence"/>
</dbReference>
<comment type="caution">
    <text evidence="2">The sequence shown here is derived from an EMBL/GenBank/DDBJ whole genome shotgun (WGS) entry which is preliminary data.</text>
</comment>
<dbReference type="Pfam" id="PF01408">
    <property type="entry name" value="GFO_IDH_MocA"/>
    <property type="match status" value="1"/>
</dbReference>
<feature type="domain" description="Gfo/Idh/MocA-like oxidoreductase N-terminal" evidence="1">
    <location>
        <begin position="60"/>
        <end position="132"/>
    </location>
</feature>
<evidence type="ECO:0000313" key="3">
    <source>
        <dbReference type="Proteomes" id="UP000520814"/>
    </source>
</evidence>
<evidence type="ECO:0000259" key="1">
    <source>
        <dbReference type="Pfam" id="PF01408"/>
    </source>
</evidence>
<dbReference type="SUPFAM" id="SSF51735">
    <property type="entry name" value="NAD(P)-binding Rossmann-fold domains"/>
    <property type="match status" value="1"/>
</dbReference>
<dbReference type="PANTHER" id="PTHR43708">
    <property type="entry name" value="CONSERVED EXPRESSED OXIDOREDUCTASE (EUROFUNG)"/>
    <property type="match status" value="1"/>
</dbReference>
<name>A0A7W9SUM1_ARMRO</name>
<protein>
    <submittedName>
        <fullName evidence="2">Putative dehydrogenase</fullName>
    </submittedName>
</protein>
<dbReference type="EMBL" id="JACHGW010000004">
    <property type="protein sequence ID" value="MBB6052524.1"/>
    <property type="molecule type" value="Genomic_DNA"/>
</dbReference>
<dbReference type="RefSeq" id="WP_184201711.1">
    <property type="nucleotide sequence ID" value="NZ_JACHGW010000004.1"/>
</dbReference>
<proteinExistence type="predicted"/>
<organism evidence="2 3">
    <name type="scientific">Armatimonas rosea</name>
    <dbReference type="NCBI Taxonomy" id="685828"/>
    <lineage>
        <taxon>Bacteria</taxon>
        <taxon>Bacillati</taxon>
        <taxon>Armatimonadota</taxon>
        <taxon>Armatimonadia</taxon>
        <taxon>Armatimonadales</taxon>
        <taxon>Armatimonadaceae</taxon>
        <taxon>Armatimonas</taxon>
    </lineage>
</organism>
<evidence type="ECO:0000313" key="2">
    <source>
        <dbReference type="EMBL" id="MBB6052524.1"/>
    </source>
</evidence>
<gene>
    <name evidence="2" type="ORF">HNQ39_004345</name>
</gene>
<dbReference type="PANTHER" id="PTHR43708:SF4">
    <property type="entry name" value="OXIDOREDUCTASE YCEM-RELATED"/>
    <property type="match status" value="1"/>
</dbReference>
<dbReference type="Gene3D" id="3.30.360.10">
    <property type="entry name" value="Dihydrodipicolinate Reductase, domain 2"/>
    <property type="match status" value="1"/>
</dbReference>
<reference evidence="2 3" key="1">
    <citation type="submission" date="2020-08" db="EMBL/GenBank/DDBJ databases">
        <title>Genomic Encyclopedia of Type Strains, Phase IV (KMG-IV): sequencing the most valuable type-strain genomes for metagenomic binning, comparative biology and taxonomic classification.</title>
        <authorList>
            <person name="Goeker M."/>
        </authorList>
    </citation>
    <scope>NUCLEOTIDE SEQUENCE [LARGE SCALE GENOMIC DNA]</scope>
    <source>
        <strain evidence="2 3">DSM 23562</strain>
    </source>
</reference>
<dbReference type="AlphaFoldDB" id="A0A7W9SUM1"/>
<accession>A0A7W9SUM1</accession>
<sequence length="297" mass="32359">MIRIGLVDFDTSHVEAFTQRLNHVAIAESEWVDGAKVVAGCPGDSKIMPERIPGYVEKLKSFGVELVERPTDLIGKIDAVMIESLQGSRHLDRAKPFLEAGIPTFVDKPFAGSLKEADALLALAQKHNTPLMSCSSLRYDPQIAAALAKQAELGKLLSVEVWGPCALHDGNPGLLHYGIHGVEMLYTLLGPGCAEVQSWRTEPGEVLMARWPSGHLSTLRGIRAGQYGFGFVAHYEKGNLPFTITGSAYYREMLKAIVGMFQTKKLPIPYAEQREIMAFIEAADKSAALGAKLQKVG</sequence>
<dbReference type="InterPro" id="IPR051317">
    <property type="entry name" value="Gfo/Idh/MocA_oxidoreduct"/>
</dbReference>
<keyword evidence="3" id="KW-1185">Reference proteome</keyword>